<dbReference type="InterPro" id="IPR001199">
    <property type="entry name" value="Cyt_B5-like_heme/steroid-bd"/>
</dbReference>
<evidence type="ECO:0000256" key="4">
    <source>
        <dbReference type="ARBA" id="ARBA00022723"/>
    </source>
</evidence>
<dbReference type="InterPro" id="IPR027477">
    <property type="entry name" value="Succ_DH/fumarate_Rdtase_cat_sf"/>
</dbReference>
<evidence type="ECO:0000256" key="7">
    <source>
        <dbReference type="ARBA" id="ARBA00023004"/>
    </source>
</evidence>
<keyword evidence="2" id="KW-0349">Heme</keyword>
<evidence type="ECO:0000313" key="9">
    <source>
        <dbReference type="EMBL" id="PVH19053.1"/>
    </source>
</evidence>
<accession>A0A2V1AP76</accession>
<evidence type="ECO:0000259" key="8">
    <source>
        <dbReference type="PROSITE" id="PS50255"/>
    </source>
</evidence>
<reference evidence="9 10" key="1">
    <citation type="submission" date="2017-12" db="EMBL/GenBank/DDBJ databases">
        <title>Genome Sequence of a Multidrug-Resistant Candida haemulonii Isolate from a Patient with Chronic Leg Ulcers in Israel.</title>
        <authorList>
            <person name="Chow N.A."/>
            <person name="Gade L."/>
            <person name="Batra D."/>
            <person name="Rowe L.A."/>
            <person name="Ben-Ami R."/>
            <person name="Loparev V.N."/>
            <person name="Litvintseva A.P."/>
        </authorList>
    </citation>
    <scope>NUCLEOTIDE SEQUENCE [LARGE SCALE GENOMIC DNA]</scope>
    <source>
        <strain evidence="9 10">B11899</strain>
    </source>
</reference>
<dbReference type="Gene3D" id="3.90.700.10">
    <property type="entry name" value="Succinate dehydrogenase/fumarate reductase flavoprotein, catalytic domain"/>
    <property type="match status" value="1"/>
</dbReference>
<dbReference type="GO" id="GO:0020037">
    <property type="term" value="F:heme binding"/>
    <property type="evidence" value="ECO:0007669"/>
    <property type="project" value="InterPro"/>
</dbReference>
<keyword evidence="5" id="KW-0274">FAD</keyword>
<keyword evidence="3" id="KW-0285">Flavoprotein</keyword>
<dbReference type="NCBIfam" id="TIGR01813">
    <property type="entry name" value="flavo_cyto_c"/>
    <property type="match status" value="1"/>
</dbReference>
<dbReference type="GO" id="GO:0010181">
    <property type="term" value="F:FMN binding"/>
    <property type="evidence" value="ECO:0007669"/>
    <property type="project" value="InterPro"/>
</dbReference>
<dbReference type="InterPro" id="IPR036400">
    <property type="entry name" value="Cyt_B5-like_heme/steroid_sf"/>
</dbReference>
<gene>
    <name evidence="9" type="ORF">CXQ85_001348</name>
</gene>
<evidence type="ECO:0000256" key="6">
    <source>
        <dbReference type="ARBA" id="ARBA00023002"/>
    </source>
</evidence>
<evidence type="ECO:0000256" key="5">
    <source>
        <dbReference type="ARBA" id="ARBA00022827"/>
    </source>
</evidence>
<dbReference type="PANTHER" id="PTHR43400">
    <property type="entry name" value="FUMARATE REDUCTASE"/>
    <property type="match status" value="1"/>
</dbReference>
<keyword evidence="7" id="KW-0408">Iron</keyword>
<dbReference type="SUPFAM" id="SSF56425">
    <property type="entry name" value="Succinate dehydrogenase/fumarate reductase flavoprotein, catalytic domain"/>
    <property type="match status" value="1"/>
</dbReference>
<dbReference type="Pfam" id="PF00173">
    <property type="entry name" value="Cyt-b5"/>
    <property type="match status" value="1"/>
</dbReference>
<dbReference type="OrthoDB" id="10254877at2759"/>
<dbReference type="EMBL" id="PKFO01000001">
    <property type="protein sequence ID" value="PVH19053.1"/>
    <property type="molecule type" value="Genomic_DNA"/>
</dbReference>
<evidence type="ECO:0000256" key="1">
    <source>
        <dbReference type="ARBA" id="ARBA00001974"/>
    </source>
</evidence>
<dbReference type="SMART" id="SM01117">
    <property type="entry name" value="Cyt-b5"/>
    <property type="match status" value="1"/>
</dbReference>
<dbReference type="InterPro" id="IPR018506">
    <property type="entry name" value="Cyt_B5_heme-BS"/>
</dbReference>
<keyword evidence="10" id="KW-1185">Reference proteome</keyword>
<dbReference type="InterPro" id="IPR036188">
    <property type="entry name" value="FAD/NAD-bd_sf"/>
</dbReference>
<sequence>MSVTGLTTPSNSILIVGGGLAGLSAAHEAYLRGANVVLFDKQGFLSGNSGKATSGINGALTRTQVKSSIQDSVEQFYNDTLKTAKDRANPALIKVLTYQSADAVHWLQEIFNLDLSVVSRLGGHSQPRTHRGKDAKFPGMAITYRLLESLENLAEEQPERVAIFKNTQIIDLLIDEKNPSRVLGVKYKNLKSKEKGYLHGPVILATGGYAADFTKNSLLRKYRPDIIDLPSTNGNHATGDGQKIVMKHKGIGIDMEKVQVHPTGLIDFNDLDVIEGRSQPRYLFLGAEALRGEGGIILNRNGERFCDELGTRDYVSAEMEAQIREGKGPLRLVLNDQSDNALSFHIKHYKQRSLMRSISGKELAAELGVSIEQLSETLEVYNRAARGESEDPFGKKFFPATPFTMSNDAVYHVSFVTRVLHFTMGGIKINDKTEVIYNGDSEIPFDGLYAAGEIAGGVHGHNRLGGSSLLACVVYGRLAANRASSLLLTRLASAAPDEKTNNATERLQQLSLHIDPYKKHIVIDLGGEKDSSMDLGVGKAQVAKPGATNSEIAPSISAKSTKDKGGSSVFQVPDKEFTAEEIAKHNSETDCWVIVKNVVLDLTEFLDDHPGGRDSIITFAGKDATESFDMLHEDDVIRRYAPRCVLGRLKGKAPELELKK</sequence>
<dbReference type="InterPro" id="IPR010960">
    <property type="entry name" value="Flavocytochrome_c"/>
</dbReference>
<keyword evidence="4" id="KW-0479">Metal-binding</keyword>
<dbReference type="AlphaFoldDB" id="A0A2V1AP76"/>
<dbReference type="InterPro" id="IPR050315">
    <property type="entry name" value="FAD-oxidoreductase_2"/>
</dbReference>
<dbReference type="PROSITE" id="PS00191">
    <property type="entry name" value="CYTOCHROME_B5_1"/>
    <property type="match status" value="1"/>
</dbReference>
<protein>
    <recommendedName>
        <fullName evidence="8">Cytochrome b5 heme-binding domain-containing protein</fullName>
    </recommendedName>
</protein>
<comment type="cofactor">
    <cofactor evidence="1">
        <name>FAD</name>
        <dbReference type="ChEBI" id="CHEBI:57692"/>
    </cofactor>
</comment>
<dbReference type="VEuPathDB" id="FungiDB:CXQ85_001348"/>
<keyword evidence="6" id="KW-0560">Oxidoreductase</keyword>
<dbReference type="GO" id="GO:0016491">
    <property type="term" value="F:oxidoreductase activity"/>
    <property type="evidence" value="ECO:0007669"/>
    <property type="project" value="UniProtKB-KW"/>
</dbReference>
<dbReference type="Pfam" id="PF00890">
    <property type="entry name" value="FAD_binding_2"/>
    <property type="match status" value="1"/>
</dbReference>
<name>A0A2V1AP76_9ASCO</name>
<proteinExistence type="predicted"/>
<comment type="caution">
    <text evidence="9">The sequence shown here is derived from an EMBL/GenBank/DDBJ whole genome shotgun (WGS) entry which is preliminary data.</text>
</comment>
<dbReference type="SUPFAM" id="SSF51905">
    <property type="entry name" value="FAD/NAD(P)-binding domain"/>
    <property type="match status" value="1"/>
</dbReference>
<dbReference type="STRING" id="45357.A0A2V1AP76"/>
<feature type="domain" description="Cytochrome b5 heme-binding" evidence="8">
    <location>
        <begin position="574"/>
        <end position="650"/>
    </location>
</feature>
<dbReference type="PANTHER" id="PTHR43400:SF1">
    <property type="entry name" value="FUMARATE REDUCTASE"/>
    <property type="match status" value="1"/>
</dbReference>
<dbReference type="GeneID" id="37006679"/>
<dbReference type="SUPFAM" id="SSF55856">
    <property type="entry name" value="Cytochrome b5-like heme/steroid binding domain"/>
    <property type="match status" value="1"/>
</dbReference>
<dbReference type="PROSITE" id="PS50255">
    <property type="entry name" value="CYTOCHROME_B5_2"/>
    <property type="match status" value="1"/>
</dbReference>
<organism evidence="9 10">
    <name type="scientific">Candidozyma haemuli</name>
    <dbReference type="NCBI Taxonomy" id="45357"/>
    <lineage>
        <taxon>Eukaryota</taxon>
        <taxon>Fungi</taxon>
        <taxon>Dikarya</taxon>
        <taxon>Ascomycota</taxon>
        <taxon>Saccharomycotina</taxon>
        <taxon>Pichiomycetes</taxon>
        <taxon>Metschnikowiaceae</taxon>
        <taxon>Candidozyma</taxon>
    </lineage>
</organism>
<dbReference type="PRINTS" id="PR00363">
    <property type="entry name" value="CYTOCHROMEB5"/>
</dbReference>
<evidence type="ECO:0000256" key="2">
    <source>
        <dbReference type="ARBA" id="ARBA00022617"/>
    </source>
</evidence>
<dbReference type="Proteomes" id="UP000244309">
    <property type="component" value="Unassembled WGS sequence"/>
</dbReference>
<dbReference type="RefSeq" id="XP_025339993.1">
    <property type="nucleotide sequence ID" value="XM_025485062.1"/>
</dbReference>
<evidence type="ECO:0000256" key="3">
    <source>
        <dbReference type="ARBA" id="ARBA00022630"/>
    </source>
</evidence>
<dbReference type="Gene3D" id="3.10.120.10">
    <property type="entry name" value="Cytochrome b5-like heme/steroid binding domain"/>
    <property type="match status" value="1"/>
</dbReference>
<dbReference type="InterPro" id="IPR003953">
    <property type="entry name" value="FAD-dep_OxRdtase_2_FAD-bd"/>
</dbReference>
<dbReference type="Gene3D" id="3.50.50.60">
    <property type="entry name" value="FAD/NAD(P)-binding domain"/>
    <property type="match status" value="1"/>
</dbReference>
<dbReference type="GO" id="GO:0046872">
    <property type="term" value="F:metal ion binding"/>
    <property type="evidence" value="ECO:0007669"/>
    <property type="project" value="UniProtKB-KW"/>
</dbReference>
<evidence type="ECO:0000313" key="10">
    <source>
        <dbReference type="Proteomes" id="UP000244309"/>
    </source>
</evidence>